<organism evidence="6 7">
    <name type="scientific">Ferrimonas aestuarii</name>
    <dbReference type="NCBI Taxonomy" id="2569539"/>
    <lineage>
        <taxon>Bacteria</taxon>
        <taxon>Pseudomonadati</taxon>
        <taxon>Pseudomonadota</taxon>
        <taxon>Gammaproteobacteria</taxon>
        <taxon>Alteromonadales</taxon>
        <taxon>Ferrimonadaceae</taxon>
        <taxon>Ferrimonas</taxon>
    </lineage>
</organism>
<evidence type="ECO:0000313" key="7">
    <source>
        <dbReference type="Proteomes" id="UP000305675"/>
    </source>
</evidence>
<dbReference type="FunFam" id="3.30.70.270:FF:000001">
    <property type="entry name" value="Diguanylate cyclase domain protein"/>
    <property type="match status" value="1"/>
</dbReference>
<evidence type="ECO:0000256" key="2">
    <source>
        <dbReference type="ARBA" id="ARBA00012528"/>
    </source>
</evidence>
<dbReference type="SUPFAM" id="SSF55073">
    <property type="entry name" value="Nucleotide cyclase"/>
    <property type="match status" value="1"/>
</dbReference>
<proteinExistence type="predicted"/>
<dbReference type="InterPro" id="IPR050469">
    <property type="entry name" value="Diguanylate_Cyclase"/>
</dbReference>
<dbReference type="CDD" id="cd01949">
    <property type="entry name" value="GGDEF"/>
    <property type="match status" value="1"/>
</dbReference>
<dbReference type="RefSeq" id="WP_136862303.1">
    <property type="nucleotide sequence ID" value="NZ_SWCJ01000003.1"/>
</dbReference>
<evidence type="ECO:0000256" key="1">
    <source>
        <dbReference type="ARBA" id="ARBA00001946"/>
    </source>
</evidence>
<feature type="transmembrane region" description="Helical" evidence="4">
    <location>
        <begin position="302"/>
        <end position="323"/>
    </location>
</feature>
<keyword evidence="4" id="KW-1133">Transmembrane helix</keyword>
<feature type="transmembrane region" description="Helical" evidence="4">
    <location>
        <begin position="195"/>
        <end position="211"/>
    </location>
</feature>
<dbReference type="AlphaFoldDB" id="A0A4U1BPL2"/>
<name>A0A4U1BPL2_9GAMM</name>
<dbReference type="EMBL" id="SWCJ01000003">
    <property type="protein sequence ID" value="TKB56499.1"/>
    <property type="molecule type" value="Genomic_DNA"/>
</dbReference>
<feature type="domain" description="GGDEF" evidence="5">
    <location>
        <begin position="399"/>
        <end position="533"/>
    </location>
</feature>
<protein>
    <recommendedName>
        <fullName evidence="2">diguanylate cyclase</fullName>
        <ecNumber evidence="2">2.7.7.65</ecNumber>
    </recommendedName>
</protein>
<dbReference type="PANTHER" id="PTHR45138">
    <property type="entry name" value="REGULATORY COMPONENTS OF SENSORY TRANSDUCTION SYSTEM"/>
    <property type="match status" value="1"/>
</dbReference>
<dbReference type="InterPro" id="IPR000160">
    <property type="entry name" value="GGDEF_dom"/>
</dbReference>
<evidence type="ECO:0000313" key="6">
    <source>
        <dbReference type="EMBL" id="TKB56499.1"/>
    </source>
</evidence>
<dbReference type="PANTHER" id="PTHR45138:SF9">
    <property type="entry name" value="DIGUANYLATE CYCLASE DGCM-RELATED"/>
    <property type="match status" value="1"/>
</dbReference>
<evidence type="ECO:0000259" key="5">
    <source>
        <dbReference type="PROSITE" id="PS50887"/>
    </source>
</evidence>
<sequence>MKLITAVTLSLCIWLGLPHLLSDHQTYYAAAPAHVSVETLRSSHWQAGSPWNLNQPQLWKRMDLLPDSPSQALTLSAGWIGDATVIAWQNGQTIFAQSLHLSTPEITPRSLTFNAVPNQPVTLFFHGPTSVQITLSEPWSANLPSWLLPALIGVMLSLWLWQQLTGITLADKMAVSHSLTQLPLYWLALLESSHHISSTSLWLILYAVLLTQKQSLESLKRSVVSKATCISIGLLIFICPLWLLNSLMPPMLLALTLWQLFGTIKPKPRMANYFKYCEIAKLVSICIVLVSSIEAWPSQESLTLAAAFAWSMIHGSLLLTILVKQRRQLRQLLKVSHQQHHYLLHQHTKGYQQRLKTLTDAHHSLELKSTTDALTGMKNRGYFDEHYDIELKRGKRERQPFSLLLIDLDHFKQVNDNFGHACGDQVLSEISQICIKSLNRPSDRICRYGGEEFAVLLPNTPLEGALHVASQLQQAIKSHCILWKEHKLRVTASMGVATLLPDDSQLPSLLERADKALYKAKTGGRDRLELYPEHQNANALSEVG</sequence>
<comment type="catalytic activity">
    <reaction evidence="3">
        <text>2 GTP = 3',3'-c-di-GMP + 2 diphosphate</text>
        <dbReference type="Rhea" id="RHEA:24898"/>
        <dbReference type="ChEBI" id="CHEBI:33019"/>
        <dbReference type="ChEBI" id="CHEBI:37565"/>
        <dbReference type="ChEBI" id="CHEBI:58805"/>
        <dbReference type="EC" id="2.7.7.65"/>
    </reaction>
</comment>
<dbReference type="Gene3D" id="3.30.70.270">
    <property type="match status" value="1"/>
</dbReference>
<dbReference type="InterPro" id="IPR043128">
    <property type="entry name" value="Rev_trsase/Diguanyl_cyclase"/>
</dbReference>
<feature type="transmembrane region" description="Helical" evidence="4">
    <location>
        <begin position="143"/>
        <end position="161"/>
    </location>
</feature>
<dbReference type="SMART" id="SM00267">
    <property type="entry name" value="GGDEF"/>
    <property type="match status" value="1"/>
</dbReference>
<dbReference type="NCBIfam" id="TIGR00254">
    <property type="entry name" value="GGDEF"/>
    <property type="match status" value="1"/>
</dbReference>
<gene>
    <name evidence="6" type="ORF">FCL42_05030</name>
</gene>
<evidence type="ECO:0000256" key="4">
    <source>
        <dbReference type="SAM" id="Phobius"/>
    </source>
</evidence>
<dbReference type="Pfam" id="PF00990">
    <property type="entry name" value="GGDEF"/>
    <property type="match status" value="1"/>
</dbReference>
<dbReference type="GO" id="GO:0052621">
    <property type="term" value="F:diguanylate cyclase activity"/>
    <property type="evidence" value="ECO:0007669"/>
    <property type="project" value="UniProtKB-EC"/>
</dbReference>
<dbReference type="InterPro" id="IPR029787">
    <property type="entry name" value="Nucleotide_cyclase"/>
</dbReference>
<evidence type="ECO:0000256" key="3">
    <source>
        <dbReference type="ARBA" id="ARBA00034247"/>
    </source>
</evidence>
<comment type="cofactor">
    <cofactor evidence="1">
        <name>Mg(2+)</name>
        <dbReference type="ChEBI" id="CHEBI:18420"/>
    </cofactor>
</comment>
<comment type="caution">
    <text evidence="6">The sequence shown here is derived from an EMBL/GenBank/DDBJ whole genome shotgun (WGS) entry which is preliminary data.</text>
</comment>
<feature type="transmembrane region" description="Helical" evidence="4">
    <location>
        <begin position="223"/>
        <end position="243"/>
    </location>
</feature>
<dbReference type="OrthoDB" id="5289013at2"/>
<keyword evidence="7" id="KW-1185">Reference proteome</keyword>
<dbReference type="EC" id="2.7.7.65" evidence="2"/>
<keyword evidence="4" id="KW-0812">Transmembrane</keyword>
<dbReference type="Proteomes" id="UP000305675">
    <property type="component" value="Unassembled WGS sequence"/>
</dbReference>
<reference evidence="6 7" key="1">
    <citation type="submission" date="2019-04" db="EMBL/GenBank/DDBJ databases">
        <authorList>
            <person name="Hwang J.C."/>
        </authorList>
    </citation>
    <scope>NUCLEOTIDE SEQUENCE [LARGE SCALE GENOMIC DNA]</scope>
    <source>
        <strain evidence="6 7">IMCC35002</strain>
    </source>
</reference>
<accession>A0A4U1BPL2</accession>
<keyword evidence="4" id="KW-0472">Membrane</keyword>
<dbReference type="PROSITE" id="PS50887">
    <property type="entry name" value="GGDEF"/>
    <property type="match status" value="1"/>
</dbReference>